<name>A0ABD6J708_9LACO</name>
<proteinExistence type="predicted"/>
<organism evidence="1 2">
    <name type="scientific">Ligilactobacillus salivarius</name>
    <dbReference type="NCBI Taxonomy" id="1624"/>
    <lineage>
        <taxon>Bacteria</taxon>
        <taxon>Bacillati</taxon>
        <taxon>Bacillota</taxon>
        <taxon>Bacilli</taxon>
        <taxon>Lactobacillales</taxon>
        <taxon>Lactobacillaceae</taxon>
        <taxon>Ligilactobacillus</taxon>
    </lineage>
</organism>
<comment type="caution">
    <text evidence="1">The sequence shown here is derived from an EMBL/GenBank/DDBJ whole genome shotgun (WGS) entry which is preliminary data.</text>
</comment>
<reference evidence="1 2" key="1">
    <citation type="journal article" date="2020" name="Food Funct.">
        <title>Screening of Lactobacillus salivarius strains from the feces of Chinese populations and the evaluation of their effects against intestinal inflammation in mice.</title>
        <authorList>
            <person name="Zhai Q."/>
            <person name="Shen X."/>
            <person name="Cen S."/>
            <person name="Zhang C."/>
            <person name="Tian F."/>
            <person name="Zhao J."/>
            <person name="Zhang H."/>
            <person name="Xue Y."/>
            <person name="Chen W."/>
        </authorList>
    </citation>
    <scope>NUCLEOTIDE SEQUENCE [LARGE SCALE GENOMIC DNA]</scope>
    <source>
        <strain evidence="1 2">FZJTZ9M6.scaf</strain>
    </source>
</reference>
<gene>
    <name evidence="1" type="ORF">FYL10_09215</name>
</gene>
<protein>
    <submittedName>
        <fullName evidence="1">Uncharacterized protein</fullName>
    </submittedName>
</protein>
<accession>A0ABD6J708</accession>
<dbReference type="Proteomes" id="UP000470980">
    <property type="component" value="Unassembled WGS sequence"/>
</dbReference>
<sequence>MKLLKVEIKKRITDVEMNGYSFEYDVKINGHKLDRGVTDIKLDMNAADKPRLTINCVPDALDIDVEALLDALKFNDQ</sequence>
<dbReference type="AlphaFoldDB" id="A0ABD6J708"/>
<dbReference type="RefSeq" id="WP_161011061.1">
    <property type="nucleotide sequence ID" value="NZ_VSTR01000023.1"/>
</dbReference>
<dbReference type="EMBL" id="VSTR01000023">
    <property type="protein sequence ID" value="MYY73812.1"/>
    <property type="molecule type" value="Genomic_DNA"/>
</dbReference>
<evidence type="ECO:0000313" key="2">
    <source>
        <dbReference type="Proteomes" id="UP000470980"/>
    </source>
</evidence>
<evidence type="ECO:0000313" key="1">
    <source>
        <dbReference type="EMBL" id="MYY73812.1"/>
    </source>
</evidence>